<dbReference type="AlphaFoldDB" id="A0AAV7JFA5"/>
<dbReference type="Gene3D" id="3.30.160.60">
    <property type="entry name" value="Classic Zinc Finger"/>
    <property type="match status" value="1"/>
</dbReference>
<feature type="repeat" description="Filamin" evidence="7">
    <location>
        <begin position="647"/>
        <end position="748"/>
    </location>
</feature>
<dbReference type="GO" id="GO:0000932">
    <property type="term" value="C:P-body"/>
    <property type="evidence" value="ECO:0007669"/>
    <property type="project" value="UniProtKB-SubCell"/>
</dbReference>
<dbReference type="Gene3D" id="2.60.40.10">
    <property type="entry name" value="Immunoglobulins"/>
    <property type="match status" value="1"/>
</dbReference>
<dbReference type="InterPro" id="IPR001841">
    <property type="entry name" value="Znf_RING"/>
</dbReference>
<feature type="domain" description="B box-type" evidence="11">
    <location>
        <begin position="342"/>
        <end position="388"/>
    </location>
</feature>
<name>A0AAV7JFA5_9METZ</name>
<dbReference type="InterPro" id="IPR017907">
    <property type="entry name" value="Znf_RING_CS"/>
</dbReference>
<dbReference type="GO" id="GO:0003723">
    <property type="term" value="F:RNA binding"/>
    <property type="evidence" value="ECO:0007669"/>
    <property type="project" value="UniProtKB-KW"/>
</dbReference>
<proteinExistence type="inferred from homology"/>
<evidence type="ECO:0000256" key="1">
    <source>
        <dbReference type="ARBA" id="ARBA00008518"/>
    </source>
</evidence>
<protein>
    <submittedName>
        <fullName evidence="12">E3 ubiquitin-protein ligase TRIM71-like</fullName>
    </submittedName>
</protein>
<feature type="compositionally biased region" description="Low complexity" evidence="9">
    <location>
        <begin position="324"/>
        <end position="336"/>
    </location>
</feature>
<accession>A0AAV7JFA5</accession>
<evidence type="ECO:0000256" key="3">
    <source>
        <dbReference type="ARBA" id="ARBA00022737"/>
    </source>
</evidence>
<dbReference type="InterPro" id="IPR014756">
    <property type="entry name" value="Ig_E-set"/>
</dbReference>
<dbReference type="SUPFAM" id="SSF101898">
    <property type="entry name" value="NHL repeat"/>
    <property type="match status" value="1"/>
</dbReference>
<dbReference type="InterPro" id="IPR011042">
    <property type="entry name" value="6-blade_b-propeller_TolB-like"/>
</dbReference>
<dbReference type="Gene3D" id="4.10.830.40">
    <property type="match status" value="1"/>
</dbReference>
<dbReference type="SMART" id="SM00557">
    <property type="entry name" value="IG_FLMN"/>
    <property type="match status" value="1"/>
</dbReference>
<dbReference type="GO" id="GO:0008270">
    <property type="term" value="F:zinc ion binding"/>
    <property type="evidence" value="ECO:0007669"/>
    <property type="project" value="UniProtKB-KW"/>
</dbReference>
<dbReference type="InterPro" id="IPR001298">
    <property type="entry name" value="Filamin/ABP280_rpt"/>
</dbReference>
<dbReference type="PROSITE" id="PS51125">
    <property type="entry name" value="NHL"/>
    <property type="match status" value="6"/>
</dbReference>
<feature type="repeat" description="NHL" evidence="8">
    <location>
        <begin position="763"/>
        <end position="805"/>
    </location>
</feature>
<feature type="repeat" description="NHL" evidence="8">
    <location>
        <begin position="809"/>
        <end position="852"/>
    </location>
</feature>
<dbReference type="SUPFAM" id="SSF81296">
    <property type="entry name" value="E set domains"/>
    <property type="match status" value="1"/>
</dbReference>
<dbReference type="Pfam" id="PF00630">
    <property type="entry name" value="Filamin"/>
    <property type="match status" value="1"/>
</dbReference>
<feature type="compositionally biased region" description="Low complexity" evidence="9">
    <location>
        <begin position="290"/>
        <end position="304"/>
    </location>
</feature>
<evidence type="ECO:0000256" key="7">
    <source>
        <dbReference type="PROSITE-ProRule" id="PRU00087"/>
    </source>
</evidence>
<dbReference type="Gene3D" id="3.30.40.10">
    <property type="entry name" value="Zinc/RING finger domain, C3HC4 (zinc finger)"/>
    <property type="match status" value="1"/>
</dbReference>
<dbReference type="PROSITE" id="PS50089">
    <property type="entry name" value="ZF_RING_2"/>
    <property type="match status" value="1"/>
</dbReference>
<dbReference type="SMART" id="SM00184">
    <property type="entry name" value="RING"/>
    <property type="match status" value="1"/>
</dbReference>
<dbReference type="InterPro" id="IPR013083">
    <property type="entry name" value="Znf_RING/FYVE/PHD"/>
</dbReference>
<dbReference type="PROSITE" id="PS00518">
    <property type="entry name" value="ZF_RING_1"/>
    <property type="match status" value="1"/>
</dbReference>
<organism evidence="12 13">
    <name type="scientific">Oopsacas minuta</name>
    <dbReference type="NCBI Taxonomy" id="111878"/>
    <lineage>
        <taxon>Eukaryota</taxon>
        <taxon>Metazoa</taxon>
        <taxon>Porifera</taxon>
        <taxon>Hexactinellida</taxon>
        <taxon>Hexasterophora</taxon>
        <taxon>Lyssacinosida</taxon>
        <taxon>Leucopsacidae</taxon>
        <taxon>Oopsacas</taxon>
    </lineage>
</organism>
<dbReference type="Gene3D" id="2.120.10.30">
    <property type="entry name" value="TolB, C-terminal domain"/>
    <property type="match status" value="2"/>
</dbReference>
<dbReference type="Pfam" id="PF00643">
    <property type="entry name" value="zf-B_box"/>
    <property type="match status" value="1"/>
</dbReference>
<feature type="compositionally biased region" description="Polar residues" evidence="9">
    <location>
        <begin position="313"/>
        <end position="323"/>
    </location>
</feature>
<comment type="similarity">
    <text evidence="1">Belongs to the TRIM/RBCC family.</text>
</comment>
<dbReference type="Pfam" id="PF14634">
    <property type="entry name" value="zf-RING_5"/>
    <property type="match status" value="1"/>
</dbReference>
<evidence type="ECO:0000256" key="9">
    <source>
        <dbReference type="SAM" id="MobiDB-lite"/>
    </source>
</evidence>
<dbReference type="InterPro" id="IPR013783">
    <property type="entry name" value="Ig-like_fold"/>
</dbReference>
<dbReference type="InterPro" id="IPR000315">
    <property type="entry name" value="Znf_B-box"/>
</dbReference>
<keyword evidence="5" id="KW-0862">Zinc</keyword>
<keyword evidence="4 6" id="KW-0863">Zinc-finger</keyword>
<evidence type="ECO:0000313" key="13">
    <source>
        <dbReference type="Proteomes" id="UP001165289"/>
    </source>
</evidence>
<dbReference type="SMART" id="SM00336">
    <property type="entry name" value="BBOX"/>
    <property type="match status" value="2"/>
</dbReference>
<keyword evidence="2" id="KW-0479">Metal-binding</keyword>
<feature type="compositionally biased region" description="Low complexity" evidence="9">
    <location>
        <begin position="400"/>
        <end position="420"/>
    </location>
</feature>
<dbReference type="PANTHER" id="PTHR24104">
    <property type="entry name" value="E3 UBIQUITIN-PROTEIN LIGASE NHLRC1-RELATED"/>
    <property type="match status" value="1"/>
</dbReference>
<dbReference type="PROSITE" id="PS50119">
    <property type="entry name" value="ZF_BBOX"/>
    <property type="match status" value="2"/>
</dbReference>
<dbReference type="PANTHER" id="PTHR24104:SF53">
    <property type="match status" value="1"/>
</dbReference>
<feature type="domain" description="RING-type" evidence="10">
    <location>
        <begin position="37"/>
        <end position="86"/>
    </location>
</feature>
<dbReference type="InterPro" id="IPR001258">
    <property type="entry name" value="NHL_repeat"/>
</dbReference>
<keyword evidence="13" id="KW-1185">Reference proteome</keyword>
<dbReference type="InterPro" id="IPR017868">
    <property type="entry name" value="Filamin/ABP280_repeat-like"/>
</dbReference>
<comment type="caution">
    <text evidence="12">The sequence shown here is derived from an EMBL/GenBank/DDBJ whole genome shotgun (WGS) entry which is preliminary data.</text>
</comment>
<evidence type="ECO:0000256" key="4">
    <source>
        <dbReference type="ARBA" id="ARBA00022771"/>
    </source>
</evidence>
<feature type="region of interest" description="Disordered" evidence="9">
    <location>
        <begin position="285"/>
        <end position="336"/>
    </location>
</feature>
<evidence type="ECO:0000256" key="2">
    <source>
        <dbReference type="ARBA" id="ARBA00022723"/>
    </source>
</evidence>
<sequence>MSIDNTFPSSTTAPAFGIYSAALSIDPQNVVPNTTHCHNCFNDVTNEMKLFSCQHSICQTCLKGQSPGNNLYSAVFGPNQMCPICSPLDSKPIVNGNNFLSTVSPLIPNGNALPPPPNGNPLAYIPMNIFPPPPLPPPPPGSEHTKMEPFASLLYQPPPHINGNHGNPFQGFNGNHPGMKVHANTGPPSPNLASTLNNQITDQIHIPTTSPHIAMPVPINTGIPASKQTSLQLPTTLHNHMSVPMHTLPPNFPPNFPAIFPPLPPNLRSFPPPPILTNFQSNFSIPKPHNSSLPPATTTTLPNNSPIPPSSPKVMNTITLPTTSSGVSSSSSSDGSSLTSSINSIMCSCDEGTSATAQCMDCEDYLCESCVRAHRKVRITREHKIINITTKEVIDSSQITSPSTNSCSPSSTKSSIASPSGMPPCRLTNVMTLDDQIDGIETHGECAKHDANRLIYFCQTCGVLICKTCLIADHTHHNYGYIREMYDRFKPAIEELVSKTKVEVLLLENSVKSIAKLSESVEQKNTDCLKKLQETITQYTEALVEYEQDLREKVKSITHKRIHSLKGQKNSLEGALTSLKTISLSAEKALKEENKGEVLASRIHLVANLREKNSTVFPRVPTEDDTYLMKTSNSSVEKVLASLIQITTAPYAPLCVAEGDGLKRPKINKSCNINVTTKDRNGDACIECKEKLFVQMKSGDGHNVPVEVNNDEEGVYTLEFKPCVAGEHQLIVAIRGQHIDGSPFILPVDGGRDYAKISSSIPFSFGIEGADEGAFCRPWGICTNSEGDIIVGDRSNHRVQLFTSSGTFKAQFGTEGTRNGQFCRPAGVCTTKEDDIVVADKDNHRVQMFKKDYSFILTFGSKGSNDNQMIYPYDVTVTPDNERIVVSDSGNHRLLIFSTQGVLIAKFGYKGYLCGNFDSPRGVTVNDEGHIILTDFNVHHILVIHPNGRTAQIIGGQGSGNGQLMRPQGLAVDSMGNIVVADTRNHRIVVFHPHGHFLAKYGSHGQGPGEFDRPTAVTVLPDGTFAVVDFGNSRIQIF</sequence>
<evidence type="ECO:0000259" key="11">
    <source>
        <dbReference type="PROSITE" id="PS50119"/>
    </source>
</evidence>
<dbReference type="EMBL" id="JAKMXF010000345">
    <property type="protein sequence ID" value="KAI6647119.1"/>
    <property type="molecule type" value="Genomic_DNA"/>
</dbReference>
<evidence type="ECO:0000259" key="10">
    <source>
        <dbReference type="PROSITE" id="PS50089"/>
    </source>
</evidence>
<feature type="domain" description="B box-type" evidence="11">
    <location>
        <begin position="441"/>
        <end position="482"/>
    </location>
</feature>
<dbReference type="CDD" id="cd14954">
    <property type="entry name" value="NHL_TRIM71_like"/>
    <property type="match status" value="1"/>
</dbReference>
<dbReference type="SUPFAM" id="SSF57845">
    <property type="entry name" value="B-box zinc-binding domain"/>
    <property type="match status" value="1"/>
</dbReference>
<feature type="repeat" description="NHL" evidence="8">
    <location>
        <begin position="998"/>
        <end position="1038"/>
    </location>
</feature>
<evidence type="ECO:0000256" key="8">
    <source>
        <dbReference type="PROSITE-ProRule" id="PRU00504"/>
    </source>
</evidence>
<dbReference type="Proteomes" id="UP001165289">
    <property type="component" value="Unassembled WGS sequence"/>
</dbReference>
<feature type="repeat" description="NHL" evidence="8">
    <location>
        <begin position="859"/>
        <end position="900"/>
    </location>
</feature>
<gene>
    <name evidence="12" type="ORF">LOD99_8856</name>
</gene>
<dbReference type="PROSITE" id="PS50194">
    <property type="entry name" value="FILAMIN_REPEAT"/>
    <property type="match status" value="1"/>
</dbReference>
<evidence type="ECO:0000256" key="5">
    <source>
        <dbReference type="ARBA" id="ARBA00022833"/>
    </source>
</evidence>
<evidence type="ECO:0000313" key="12">
    <source>
        <dbReference type="EMBL" id="KAI6647119.1"/>
    </source>
</evidence>
<dbReference type="Pfam" id="PF01436">
    <property type="entry name" value="NHL"/>
    <property type="match status" value="6"/>
</dbReference>
<dbReference type="GO" id="GO:0061630">
    <property type="term" value="F:ubiquitin protein ligase activity"/>
    <property type="evidence" value="ECO:0007669"/>
    <property type="project" value="TreeGrafter"/>
</dbReference>
<feature type="region of interest" description="Disordered" evidence="9">
    <location>
        <begin position="397"/>
        <end position="420"/>
    </location>
</feature>
<reference evidence="12 13" key="1">
    <citation type="journal article" date="2023" name="BMC Biol.">
        <title>The compact genome of the sponge Oopsacas minuta (Hexactinellida) is lacking key metazoan core genes.</title>
        <authorList>
            <person name="Santini S."/>
            <person name="Schenkelaars Q."/>
            <person name="Jourda C."/>
            <person name="Duchesne M."/>
            <person name="Belahbib H."/>
            <person name="Rocher C."/>
            <person name="Selva M."/>
            <person name="Riesgo A."/>
            <person name="Vervoort M."/>
            <person name="Leys S.P."/>
            <person name="Kodjabachian L."/>
            <person name="Le Bivic A."/>
            <person name="Borchiellini C."/>
            <person name="Claverie J.M."/>
            <person name="Renard E."/>
        </authorList>
    </citation>
    <scope>NUCLEOTIDE SEQUENCE [LARGE SCALE GENOMIC DNA]</scope>
    <source>
        <strain evidence="12">SPO-2</strain>
    </source>
</reference>
<keyword evidence="3" id="KW-0677">Repeat</keyword>
<dbReference type="InterPro" id="IPR050952">
    <property type="entry name" value="TRIM-NHL_E3_ligases"/>
</dbReference>
<feature type="repeat" description="NHL" evidence="8">
    <location>
        <begin position="904"/>
        <end position="947"/>
    </location>
</feature>
<dbReference type="GO" id="GO:0000209">
    <property type="term" value="P:protein polyubiquitination"/>
    <property type="evidence" value="ECO:0007669"/>
    <property type="project" value="TreeGrafter"/>
</dbReference>
<feature type="repeat" description="NHL" evidence="8">
    <location>
        <begin position="951"/>
        <end position="994"/>
    </location>
</feature>
<dbReference type="GO" id="GO:0043161">
    <property type="term" value="P:proteasome-mediated ubiquitin-dependent protein catabolic process"/>
    <property type="evidence" value="ECO:0007669"/>
    <property type="project" value="TreeGrafter"/>
</dbReference>
<evidence type="ECO:0000256" key="6">
    <source>
        <dbReference type="PROSITE-ProRule" id="PRU00024"/>
    </source>
</evidence>